<name>A0A8T0ITD2_CERPU</name>
<dbReference type="AlphaFoldDB" id="A0A8T0ITD2"/>
<dbReference type="Proteomes" id="UP000822688">
    <property type="component" value="Chromosome 2"/>
</dbReference>
<comment type="caution">
    <text evidence="1">The sequence shown here is derived from an EMBL/GenBank/DDBJ whole genome shotgun (WGS) entry which is preliminary data.</text>
</comment>
<evidence type="ECO:0000313" key="1">
    <source>
        <dbReference type="EMBL" id="KAG0586984.1"/>
    </source>
</evidence>
<dbReference type="EMBL" id="CM026422">
    <property type="protein sequence ID" value="KAG0586984.1"/>
    <property type="molecule type" value="Genomic_DNA"/>
</dbReference>
<reference evidence="1" key="1">
    <citation type="submission" date="2020-06" db="EMBL/GenBank/DDBJ databases">
        <title>WGS assembly of Ceratodon purpureus strain R40.</title>
        <authorList>
            <person name="Carey S.B."/>
            <person name="Jenkins J."/>
            <person name="Shu S."/>
            <person name="Lovell J.T."/>
            <person name="Sreedasyam A."/>
            <person name="Maumus F."/>
            <person name="Tiley G.P."/>
            <person name="Fernandez-Pozo N."/>
            <person name="Barry K."/>
            <person name="Chen C."/>
            <person name="Wang M."/>
            <person name="Lipzen A."/>
            <person name="Daum C."/>
            <person name="Saski C.A."/>
            <person name="Payton A.C."/>
            <person name="Mcbreen J.C."/>
            <person name="Conrad R.E."/>
            <person name="Kollar L.M."/>
            <person name="Olsson S."/>
            <person name="Huttunen S."/>
            <person name="Landis J.B."/>
            <person name="Wickett N.J."/>
            <person name="Johnson M.G."/>
            <person name="Rensing S.A."/>
            <person name="Grimwood J."/>
            <person name="Schmutz J."/>
            <person name="Mcdaniel S.F."/>
        </authorList>
    </citation>
    <scope>NUCLEOTIDE SEQUENCE</scope>
    <source>
        <strain evidence="1">R40</strain>
    </source>
</reference>
<proteinExistence type="predicted"/>
<organism evidence="1 2">
    <name type="scientific">Ceratodon purpureus</name>
    <name type="common">Fire moss</name>
    <name type="synonym">Dicranum purpureum</name>
    <dbReference type="NCBI Taxonomy" id="3225"/>
    <lineage>
        <taxon>Eukaryota</taxon>
        <taxon>Viridiplantae</taxon>
        <taxon>Streptophyta</taxon>
        <taxon>Embryophyta</taxon>
        <taxon>Bryophyta</taxon>
        <taxon>Bryophytina</taxon>
        <taxon>Bryopsida</taxon>
        <taxon>Dicranidae</taxon>
        <taxon>Pseudoditrichales</taxon>
        <taxon>Ditrichaceae</taxon>
        <taxon>Ceratodon</taxon>
    </lineage>
</organism>
<keyword evidence="2" id="KW-1185">Reference proteome</keyword>
<accession>A0A8T0ITD2</accession>
<evidence type="ECO:0000313" key="2">
    <source>
        <dbReference type="Proteomes" id="UP000822688"/>
    </source>
</evidence>
<protein>
    <submittedName>
        <fullName evidence="1">Uncharacterized protein</fullName>
    </submittedName>
</protein>
<gene>
    <name evidence="1" type="ORF">KC19_2G132600</name>
</gene>
<sequence length="47" mass="5469">MVCHECTFCFLVSSGFWWHCVSRAKISDLKGMFWPPAELRNRKSGGY</sequence>